<gene>
    <name evidence="1" type="ORF">H4W31_006657</name>
</gene>
<organism evidence="1 2">
    <name type="scientific">Plantactinospora soyae</name>
    <dbReference type="NCBI Taxonomy" id="1544732"/>
    <lineage>
        <taxon>Bacteria</taxon>
        <taxon>Bacillati</taxon>
        <taxon>Actinomycetota</taxon>
        <taxon>Actinomycetes</taxon>
        <taxon>Micromonosporales</taxon>
        <taxon>Micromonosporaceae</taxon>
        <taxon>Plantactinospora</taxon>
    </lineage>
</organism>
<accession>A0A927MAP6</accession>
<name>A0A927MAP6_9ACTN</name>
<evidence type="ECO:0000313" key="2">
    <source>
        <dbReference type="Proteomes" id="UP000649753"/>
    </source>
</evidence>
<sequence length="91" mass="9034">MTTSADAVKHAIALVTLAIEAGADGEALADRIAPLINERTAGTSISGLIALASLLAQLAANRGGDTPAEVLEEVGLAIAVHESESDPGSSD</sequence>
<proteinExistence type="predicted"/>
<keyword evidence="2" id="KW-1185">Reference proteome</keyword>
<evidence type="ECO:0000313" key="1">
    <source>
        <dbReference type="EMBL" id="MBE1491019.1"/>
    </source>
</evidence>
<dbReference type="AlphaFoldDB" id="A0A927MAP6"/>
<dbReference type="Proteomes" id="UP000649753">
    <property type="component" value="Unassembled WGS sequence"/>
</dbReference>
<dbReference type="EMBL" id="JADBEB010000001">
    <property type="protein sequence ID" value="MBE1491019.1"/>
    <property type="molecule type" value="Genomic_DNA"/>
</dbReference>
<dbReference type="RefSeq" id="WP_192770182.1">
    <property type="nucleotide sequence ID" value="NZ_JADBEB010000001.1"/>
</dbReference>
<reference evidence="1" key="1">
    <citation type="submission" date="2020-10" db="EMBL/GenBank/DDBJ databases">
        <title>Sequencing the genomes of 1000 actinobacteria strains.</title>
        <authorList>
            <person name="Klenk H.-P."/>
        </authorList>
    </citation>
    <scope>NUCLEOTIDE SEQUENCE</scope>
    <source>
        <strain evidence="1">DSM 46832</strain>
    </source>
</reference>
<protein>
    <submittedName>
        <fullName evidence="1">Uncharacterized protein</fullName>
    </submittedName>
</protein>
<comment type="caution">
    <text evidence="1">The sequence shown here is derived from an EMBL/GenBank/DDBJ whole genome shotgun (WGS) entry which is preliminary data.</text>
</comment>